<evidence type="ECO:0000256" key="1">
    <source>
        <dbReference type="SAM" id="MobiDB-lite"/>
    </source>
</evidence>
<sequence>MDVTKDQSDAGPLRGRDSRDCAGSETACGHEDLKNHPGNWNLKC</sequence>
<protein>
    <submittedName>
        <fullName evidence="2">Uncharacterized protein</fullName>
    </submittedName>
</protein>
<name>B6T8G3_MAIZE</name>
<evidence type="ECO:0000313" key="2">
    <source>
        <dbReference type="EMBL" id="ACG33396.1"/>
    </source>
</evidence>
<organism evidence="2">
    <name type="scientific">Zea mays</name>
    <name type="common">Maize</name>
    <dbReference type="NCBI Taxonomy" id="4577"/>
    <lineage>
        <taxon>Eukaryota</taxon>
        <taxon>Viridiplantae</taxon>
        <taxon>Streptophyta</taxon>
        <taxon>Embryophyta</taxon>
        <taxon>Tracheophyta</taxon>
        <taxon>Spermatophyta</taxon>
        <taxon>Magnoliopsida</taxon>
        <taxon>Liliopsida</taxon>
        <taxon>Poales</taxon>
        <taxon>Poaceae</taxon>
        <taxon>PACMAD clade</taxon>
        <taxon>Panicoideae</taxon>
        <taxon>Andropogonodae</taxon>
        <taxon>Andropogoneae</taxon>
        <taxon>Tripsacinae</taxon>
        <taxon>Zea</taxon>
    </lineage>
</organism>
<reference evidence="2" key="1">
    <citation type="journal article" date="2009" name="Plant Mol. Biol.">
        <title>Insights into corn genes derived from large-scale cDNA sequencing.</title>
        <authorList>
            <person name="Alexandrov N.N."/>
            <person name="Brover V.V."/>
            <person name="Freidin S."/>
            <person name="Troukhan M.E."/>
            <person name="Tatarinova T.V."/>
            <person name="Zhang H."/>
            <person name="Swaller T.J."/>
            <person name="Lu Y.P."/>
            <person name="Bouck J."/>
            <person name="Flavell R.B."/>
            <person name="Feldmann K.A."/>
        </authorList>
    </citation>
    <scope>NUCLEOTIDE SEQUENCE</scope>
</reference>
<accession>B6T8G3</accession>
<proteinExistence type="evidence at transcript level"/>
<feature type="region of interest" description="Disordered" evidence="1">
    <location>
        <begin position="1"/>
        <end position="28"/>
    </location>
</feature>
<dbReference type="AlphaFoldDB" id="B6T8G3"/>
<dbReference type="EMBL" id="EU961278">
    <property type="protein sequence ID" value="ACG33396.1"/>
    <property type="molecule type" value="mRNA"/>
</dbReference>